<evidence type="ECO:0000256" key="1">
    <source>
        <dbReference type="SAM" id="Phobius"/>
    </source>
</evidence>
<comment type="caution">
    <text evidence="2">The sequence shown here is derived from an EMBL/GenBank/DDBJ whole genome shotgun (WGS) entry which is preliminary data.</text>
</comment>
<feature type="transmembrane region" description="Helical" evidence="1">
    <location>
        <begin position="12"/>
        <end position="32"/>
    </location>
</feature>
<proteinExistence type="predicted"/>
<name>A0A7J6QAN9_PEROL</name>
<feature type="non-terminal residue" evidence="2">
    <location>
        <position position="1"/>
    </location>
</feature>
<dbReference type="Proteomes" id="UP000553632">
    <property type="component" value="Unassembled WGS sequence"/>
</dbReference>
<feature type="non-terminal residue" evidence="2">
    <location>
        <position position="126"/>
    </location>
</feature>
<dbReference type="AlphaFoldDB" id="A0A7J6QAN9"/>
<gene>
    <name evidence="2" type="ORF">FOZ63_020372</name>
</gene>
<keyword evidence="1" id="KW-0812">Transmembrane</keyword>
<dbReference type="EMBL" id="JABANO010034130">
    <property type="protein sequence ID" value="KAF4705644.1"/>
    <property type="molecule type" value="Genomic_DNA"/>
</dbReference>
<keyword evidence="3" id="KW-1185">Reference proteome</keyword>
<organism evidence="2 3">
    <name type="scientific">Perkinsus olseni</name>
    <name type="common">Perkinsus atlanticus</name>
    <dbReference type="NCBI Taxonomy" id="32597"/>
    <lineage>
        <taxon>Eukaryota</taxon>
        <taxon>Sar</taxon>
        <taxon>Alveolata</taxon>
        <taxon>Perkinsozoa</taxon>
        <taxon>Perkinsea</taxon>
        <taxon>Perkinsida</taxon>
        <taxon>Perkinsidae</taxon>
        <taxon>Perkinsus</taxon>
    </lineage>
</organism>
<accession>A0A7J6QAN9</accession>
<sequence length="126" mass="13668">VPLTDHHTFADIISIIITAVGIPADQALMLVLERLLRIVSSSGTRYDDFQVPGLIRILANIRQNGGANVTAETSLVLEVVVAICLWEMGDDLPCHTAEMLIECCPVVYSDDPPRDLLVAAVMALQD</sequence>
<reference evidence="2 3" key="1">
    <citation type="submission" date="2020-04" db="EMBL/GenBank/DDBJ databases">
        <title>Perkinsus olseni comparative genomics.</title>
        <authorList>
            <person name="Bogema D.R."/>
        </authorList>
    </citation>
    <scope>NUCLEOTIDE SEQUENCE [LARGE SCALE GENOMIC DNA]</scope>
    <source>
        <strain evidence="2 3">ATCC PRA-207</strain>
    </source>
</reference>
<keyword evidence="1" id="KW-1133">Transmembrane helix</keyword>
<evidence type="ECO:0000313" key="3">
    <source>
        <dbReference type="Proteomes" id="UP000553632"/>
    </source>
</evidence>
<evidence type="ECO:0000313" key="2">
    <source>
        <dbReference type="EMBL" id="KAF4705644.1"/>
    </source>
</evidence>
<protein>
    <submittedName>
        <fullName evidence="2">Uncharacterized protein</fullName>
    </submittedName>
</protein>
<keyword evidence="1" id="KW-0472">Membrane</keyword>